<dbReference type="Proteomes" id="UP000244722">
    <property type="component" value="Unassembled WGS sequence"/>
</dbReference>
<dbReference type="AlphaFoldDB" id="A0A2T7A078"/>
<evidence type="ECO:0000313" key="2">
    <source>
        <dbReference type="Proteomes" id="UP000244722"/>
    </source>
</evidence>
<protein>
    <submittedName>
        <fullName evidence="1">Uncharacterized protein</fullName>
    </submittedName>
</protein>
<name>A0A2T7A078_TUBBO</name>
<keyword evidence="2" id="KW-1185">Reference proteome</keyword>
<accession>A0A2T7A078</accession>
<gene>
    <name evidence="1" type="ORF">B9Z19DRAFT_1077933</name>
</gene>
<comment type="caution">
    <text evidence="1">The sequence shown here is derived from an EMBL/GenBank/DDBJ whole genome shotgun (WGS) entry which is preliminary data.</text>
</comment>
<proteinExistence type="predicted"/>
<reference evidence="1 2" key="1">
    <citation type="submission" date="2017-04" db="EMBL/GenBank/DDBJ databases">
        <title>Draft genome sequence of Tuber borchii Vittad., a whitish edible truffle.</title>
        <authorList>
            <consortium name="DOE Joint Genome Institute"/>
            <person name="Murat C."/>
            <person name="Kuo A."/>
            <person name="Barry K.W."/>
            <person name="Clum A."/>
            <person name="Dockter R.B."/>
            <person name="Fauchery L."/>
            <person name="Iotti M."/>
            <person name="Kohler A."/>
            <person name="Labutti K."/>
            <person name="Lindquist E.A."/>
            <person name="Lipzen A."/>
            <person name="Ohm R.A."/>
            <person name="Wang M."/>
            <person name="Grigoriev I.V."/>
            <person name="Zambonelli A."/>
            <person name="Martin F.M."/>
        </authorList>
    </citation>
    <scope>NUCLEOTIDE SEQUENCE [LARGE SCALE GENOMIC DNA]</scope>
    <source>
        <strain evidence="1 2">Tbo3840</strain>
    </source>
</reference>
<sequence>MEKLTRKAPIHLRSSIIPCLTLLKSILGLLSSRPVSSCFLSSPESTPGLTGAPMRRKHFGNILIGRSVTGSSLHAV</sequence>
<organism evidence="1 2">
    <name type="scientific">Tuber borchii</name>
    <name type="common">White truffle</name>
    <dbReference type="NCBI Taxonomy" id="42251"/>
    <lineage>
        <taxon>Eukaryota</taxon>
        <taxon>Fungi</taxon>
        <taxon>Dikarya</taxon>
        <taxon>Ascomycota</taxon>
        <taxon>Pezizomycotina</taxon>
        <taxon>Pezizomycetes</taxon>
        <taxon>Pezizales</taxon>
        <taxon>Tuberaceae</taxon>
        <taxon>Tuber</taxon>
    </lineage>
</organism>
<dbReference type="EMBL" id="NESQ01000050">
    <property type="protein sequence ID" value="PUU81134.1"/>
    <property type="molecule type" value="Genomic_DNA"/>
</dbReference>
<evidence type="ECO:0000313" key="1">
    <source>
        <dbReference type="EMBL" id="PUU81134.1"/>
    </source>
</evidence>